<organism evidence="1 2">
    <name type="scientific">Anisodus tanguticus</name>
    <dbReference type="NCBI Taxonomy" id="243964"/>
    <lineage>
        <taxon>Eukaryota</taxon>
        <taxon>Viridiplantae</taxon>
        <taxon>Streptophyta</taxon>
        <taxon>Embryophyta</taxon>
        <taxon>Tracheophyta</taxon>
        <taxon>Spermatophyta</taxon>
        <taxon>Magnoliopsida</taxon>
        <taxon>eudicotyledons</taxon>
        <taxon>Gunneridae</taxon>
        <taxon>Pentapetalae</taxon>
        <taxon>asterids</taxon>
        <taxon>lamiids</taxon>
        <taxon>Solanales</taxon>
        <taxon>Solanaceae</taxon>
        <taxon>Solanoideae</taxon>
        <taxon>Hyoscyameae</taxon>
        <taxon>Anisodus</taxon>
    </lineage>
</organism>
<dbReference type="Proteomes" id="UP001291623">
    <property type="component" value="Unassembled WGS sequence"/>
</dbReference>
<dbReference type="AlphaFoldDB" id="A0AAE1UVF2"/>
<gene>
    <name evidence="1" type="ORF">RND71_032622</name>
</gene>
<dbReference type="EMBL" id="JAVYJV010000018">
    <property type="protein sequence ID" value="KAK4346283.1"/>
    <property type="molecule type" value="Genomic_DNA"/>
</dbReference>
<evidence type="ECO:0000313" key="1">
    <source>
        <dbReference type="EMBL" id="KAK4346283.1"/>
    </source>
</evidence>
<name>A0AAE1UVF2_9SOLA</name>
<accession>A0AAE1UVF2</accession>
<protein>
    <submittedName>
        <fullName evidence="1">Uncharacterized protein</fullName>
    </submittedName>
</protein>
<reference evidence="1" key="1">
    <citation type="submission" date="2023-12" db="EMBL/GenBank/DDBJ databases">
        <title>Genome assembly of Anisodus tanguticus.</title>
        <authorList>
            <person name="Wang Y.-J."/>
        </authorList>
    </citation>
    <scope>NUCLEOTIDE SEQUENCE</scope>
    <source>
        <strain evidence="1">KB-2021</strain>
        <tissue evidence="1">Leaf</tissue>
    </source>
</reference>
<comment type="caution">
    <text evidence="1">The sequence shown here is derived from an EMBL/GenBank/DDBJ whole genome shotgun (WGS) entry which is preliminary data.</text>
</comment>
<proteinExistence type="predicted"/>
<sequence length="192" mass="21555">MAEEMIFEYKPMDSKMFHSFENVKNTEHKLLSIANENCIIHQPQHNSAIFGFQETTPTKVAENASVIMDLEPVKTKGNAIIQIKEVEDLALHGYTPGTSEKPDLSLETTRKDAEERSRLLSPADAYFITKKVGYSLCSPSFQEQQGTSSVQDRVVQTPKTVKSQRLAANAVVLRPQALISRIAYISFSRHIN</sequence>
<evidence type="ECO:0000313" key="2">
    <source>
        <dbReference type="Proteomes" id="UP001291623"/>
    </source>
</evidence>
<keyword evidence="2" id="KW-1185">Reference proteome</keyword>